<dbReference type="EMBL" id="SSWX01000005">
    <property type="protein sequence ID" value="THJ34973.1"/>
    <property type="molecule type" value="Genomic_DNA"/>
</dbReference>
<dbReference type="PROSITE" id="PS51257">
    <property type="entry name" value="PROKAR_LIPOPROTEIN"/>
    <property type="match status" value="1"/>
</dbReference>
<evidence type="ECO:0000313" key="3">
    <source>
        <dbReference type="Proteomes" id="UP000306236"/>
    </source>
</evidence>
<keyword evidence="1" id="KW-0812">Transmembrane</keyword>
<keyword evidence="1" id="KW-0472">Membrane</keyword>
<comment type="caution">
    <text evidence="2">The sequence shown here is derived from an EMBL/GenBank/DDBJ whole genome shotgun (WGS) entry which is preliminary data.</text>
</comment>
<organism evidence="2 3">
    <name type="scientific">Lampropedia aestuarii</name>
    <dbReference type="NCBI Taxonomy" id="2562762"/>
    <lineage>
        <taxon>Bacteria</taxon>
        <taxon>Pseudomonadati</taxon>
        <taxon>Pseudomonadota</taxon>
        <taxon>Betaproteobacteria</taxon>
        <taxon>Burkholderiales</taxon>
        <taxon>Comamonadaceae</taxon>
        <taxon>Lampropedia</taxon>
    </lineage>
</organism>
<dbReference type="RefSeq" id="WP_136405686.1">
    <property type="nucleotide sequence ID" value="NZ_SSWX01000005.1"/>
</dbReference>
<feature type="transmembrane region" description="Helical" evidence="1">
    <location>
        <begin position="443"/>
        <end position="464"/>
    </location>
</feature>
<dbReference type="Proteomes" id="UP000306236">
    <property type="component" value="Unassembled WGS sequence"/>
</dbReference>
<protein>
    <submittedName>
        <fullName evidence="2">DUF3999 domain-containing protein</fullName>
    </submittedName>
</protein>
<keyword evidence="1" id="KW-1133">Transmembrane helix</keyword>
<dbReference type="InterPro" id="IPR025060">
    <property type="entry name" value="DUF3999"/>
</dbReference>
<reference evidence="2 3" key="1">
    <citation type="submission" date="2019-04" db="EMBL/GenBank/DDBJ databases">
        <title>Lampropedia sp YIM MLB12 draf genome.</title>
        <authorList>
            <person name="Wang Y.-X."/>
        </authorList>
    </citation>
    <scope>NUCLEOTIDE SEQUENCE [LARGE SCALE GENOMIC DNA]</scope>
    <source>
        <strain evidence="2 3">YIM MLB12</strain>
    </source>
</reference>
<dbReference type="AlphaFoldDB" id="A0A4S5BUH1"/>
<gene>
    <name evidence="2" type="ORF">E8K88_05700</name>
</gene>
<evidence type="ECO:0000256" key="1">
    <source>
        <dbReference type="SAM" id="Phobius"/>
    </source>
</evidence>
<name>A0A4S5BUH1_9BURK</name>
<dbReference type="Pfam" id="PF13163">
    <property type="entry name" value="DUF3999"/>
    <property type="match status" value="1"/>
</dbReference>
<proteinExistence type="predicted"/>
<dbReference type="OrthoDB" id="5405606at2"/>
<accession>A0A4S5BUH1</accession>
<evidence type="ECO:0000313" key="2">
    <source>
        <dbReference type="EMBL" id="THJ34973.1"/>
    </source>
</evidence>
<sequence>MQSVARQQTHQNAGRYAVFFVCAVLACVWQAQAQPVSRFALSADLAMPASASVVRMSVPTEVLAGMHSQQGDDLRLVNGVDAMLPFAITAELGAVQAPAPTQVLRGYRIEAPAALAQQTPSLRIIENDGRRLVELGASESAQPQQRLRGLLFDTRAVDKPVQSIEIRGELPRNELLQVTLMGSRDLKDWYPVAQPQPLFQFDDEGPGNSRIRLNASQSLKGQYLRLSWADSVQFPEVDLALEFEAETAAREPDYWPLGPAVKQGDTFAEWLLPAGYAVQGLRLQSRTANSLLPVRILTRERDEQPWRMVGNTVVYSLPAQAAEANGAAQPQSNAALAVAHSLSRQLRIEVDQGFSLAHNPIEAGLEYTPMQVVFVASGPGPFRLLAGADAVPPMRLPLTTVMPGYQPGMEHRLPEAQVLAVTPVVQPEAPSAGFVSRWLNQKLLLWGILILAVCVLAAIALSVLRTSQAERESGKPRS</sequence>
<keyword evidence="3" id="KW-1185">Reference proteome</keyword>